<dbReference type="AlphaFoldDB" id="M5U5B0"/>
<name>M5U5B0_9BACT</name>
<accession>M5U5B0</accession>
<comment type="caution">
    <text evidence="1">The sequence shown here is derived from an EMBL/GenBank/DDBJ whole genome shotgun (WGS) entry which is preliminary data.</text>
</comment>
<evidence type="ECO:0000313" key="1">
    <source>
        <dbReference type="EMBL" id="EMI53046.1"/>
    </source>
</evidence>
<reference evidence="1 2" key="1">
    <citation type="journal article" date="2013" name="Mar. Genomics">
        <title>Expression of sulfatases in Rhodopirellula baltica and the diversity of sulfatases in the genus Rhodopirellula.</title>
        <authorList>
            <person name="Wegner C.E."/>
            <person name="Richter-Heitmann T."/>
            <person name="Klindworth A."/>
            <person name="Klockow C."/>
            <person name="Richter M."/>
            <person name="Achstetter T."/>
            <person name="Glockner F.O."/>
            <person name="Harder J."/>
        </authorList>
    </citation>
    <scope>NUCLEOTIDE SEQUENCE [LARGE SCALE GENOMIC DNA]</scope>
    <source>
        <strain evidence="1 2">SM41</strain>
    </source>
</reference>
<organism evidence="1 2">
    <name type="scientific">Rhodopirellula sallentina SM41</name>
    <dbReference type="NCBI Taxonomy" id="1263870"/>
    <lineage>
        <taxon>Bacteria</taxon>
        <taxon>Pseudomonadati</taxon>
        <taxon>Planctomycetota</taxon>
        <taxon>Planctomycetia</taxon>
        <taxon>Pirellulales</taxon>
        <taxon>Pirellulaceae</taxon>
        <taxon>Rhodopirellula</taxon>
    </lineage>
</organism>
<gene>
    <name evidence="1" type="ORF">RSSM_05510</name>
</gene>
<keyword evidence="2" id="KW-1185">Reference proteome</keyword>
<sequence length="121" mass="13377">MHALGKSCWLLATRVLNADPAPRAIREGERTPLRVRIVVAPIAPEHSCVNRCRNEIIAVWASRFTEAAFYGERRRKGAGRERVSGLGKSMDPILNAVTLIVDDLTQGYTTATLLRESPPPK</sequence>
<dbReference type="Proteomes" id="UP000011885">
    <property type="component" value="Unassembled WGS sequence"/>
</dbReference>
<proteinExistence type="predicted"/>
<evidence type="ECO:0000313" key="2">
    <source>
        <dbReference type="Proteomes" id="UP000011885"/>
    </source>
</evidence>
<protein>
    <submittedName>
        <fullName evidence="1">Uncharacterized protein</fullName>
    </submittedName>
</protein>
<dbReference type="PATRIC" id="fig|1263870.3.peg.5835"/>
<dbReference type="EMBL" id="ANOH01000386">
    <property type="protein sequence ID" value="EMI53046.1"/>
    <property type="molecule type" value="Genomic_DNA"/>
</dbReference>